<reference evidence="2" key="1">
    <citation type="submission" date="2020-05" db="EMBL/GenBank/DDBJ databases">
        <title>Frigoriglobus tundricola gen. nov., sp. nov., a psychrotolerant cellulolytic planctomycete of the family Gemmataceae with two divergent copies of 16S rRNA gene.</title>
        <authorList>
            <person name="Kulichevskaya I.S."/>
            <person name="Ivanova A.A."/>
            <person name="Naumoff D.G."/>
            <person name="Beletsky A.V."/>
            <person name="Rijpstra W.I.C."/>
            <person name="Sinninghe Damste J.S."/>
            <person name="Mardanov A.V."/>
            <person name="Ravin N.V."/>
            <person name="Dedysh S.N."/>
        </authorList>
    </citation>
    <scope>NUCLEOTIDE SEQUENCE [LARGE SCALE GENOMIC DNA]</scope>
    <source>
        <strain evidence="2">PL17</strain>
    </source>
</reference>
<evidence type="ECO:0000313" key="2">
    <source>
        <dbReference type="Proteomes" id="UP000503447"/>
    </source>
</evidence>
<dbReference type="Proteomes" id="UP000503447">
    <property type="component" value="Chromosome"/>
</dbReference>
<name>A0A6M5YKX5_9BACT</name>
<proteinExistence type="predicted"/>
<gene>
    <name evidence="1" type="ORF">FTUN_2261</name>
</gene>
<sequence>MAIARVLYFGGMQNKSMSKPEHLAARIIAGMEVGLSAVQSVNWIMVVNGRAVIWGDAALALVRASGMLDGDVTEYWEGEGDDRKAVCTTKRKGATSERTTTFSVQDAKTAELWGKDGPWTQYPDRQLMWRARGWNLRDNFNDVLLGLGIAEEELDVPVKVVKVTPDLPAVAPALATDASGKPVKVEAKAEGVADDATIQRIAAARPSWLRGLGIDPADDTKVAEAWGELLGKYGVTSARHLPQAQADELLKTLQHEGHQQEIKEVFAPAEAS</sequence>
<accession>A0A6M5YKX5</accession>
<dbReference type="KEGG" id="ftj:FTUN_2261"/>
<dbReference type="EMBL" id="CP053452">
    <property type="protein sequence ID" value="QJW94739.1"/>
    <property type="molecule type" value="Genomic_DNA"/>
</dbReference>
<dbReference type="RefSeq" id="WP_171470669.1">
    <property type="nucleotide sequence ID" value="NZ_CP053452.2"/>
</dbReference>
<protein>
    <submittedName>
        <fullName evidence="1">Uncharacterized protein</fullName>
    </submittedName>
</protein>
<keyword evidence="2" id="KW-1185">Reference proteome</keyword>
<dbReference type="AlphaFoldDB" id="A0A6M5YKX5"/>
<organism evidence="1 2">
    <name type="scientific">Frigoriglobus tundricola</name>
    <dbReference type="NCBI Taxonomy" id="2774151"/>
    <lineage>
        <taxon>Bacteria</taxon>
        <taxon>Pseudomonadati</taxon>
        <taxon>Planctomycetota</taxon>
        <taxon>Planctomycetia</taxon>
        <taxon>Gemmatales</taxon>
        <taxon>Gemmataceae</taxon>
        <taxon>Frigoriglobus</taxon>
    </lineage>
</organism>
<evidence type="ECO:0000313" key="1">
    <source>
        <dbReference type="EMBL" id="QJW94739.1"/>
    </source>
</evidence>